<protein>
    <submittedName>
        <fullName evidence="1">Uncharacterized protein</fullName>
    </submittedName>
</protein>
<proteinExistence type="predicted"/>
<accession>A0A8S5MFI5</accession>
<organism evidence="1">
    <name type="scientific">Siphoviridae sp. ctq1q8</name>
    <dbReference type="NCBI Taxonomy" id="2826467"/>
    <lineage>
        <taxon>Viruses</taxon>
        <taxon>Duplodnaviria</taxon>
        <taxon>Heunggongvirae</taxon>
        <taxon>Uroviricota</taxon>
        <taxon>Caudoviricetes</taxon>
    </lineage>
</organism>
<dbReference type="EMBL" id="BK014895">
    <property type="protein sequence ID" value="DAD81101.1"/>
    <property type="molecule type" value="Genomic_DNA"/>
</dbReference>
<sequence>MTYEEIQKANELIQTTDIKGKNYAEVSQRIKAFRSVCPNGKIKTEILKLENGFCLVKAAVYDEQGMVLGTGHAYETEGSSFINKLSYIENCETSAVGRALGMSGFGIDTAVRSFEETANAELNRLAEQKIDAIKIKSLEGVFEKHAGFKDEVLAKFKIDTVEDMTEKQYKTLIKMINKKKE</sequence>
<reference evidence="1" key="1">
    <citation type="journal article" date="2021" name="Proc. Natl. Acad. Sci. U.S.A.">
        <title>A Catalog of Tens of Thousands of Viruses from Human Metagenomes Reveals Hidden Associations with Chronic Diseases.</title>
        <authorList>
            <person name="Tisza M.J."/>
            <person name="Buck C.B."/>
        </authorList>
    </citation>
    <scope>NUCLEOTIDE SEQUENCE</scope>
    <source>
        <strain evidence="1">Ctq1q8</strain>
    </source>
</reference>
<evidence type="ECO:0000313" key="1">
    <source>
        <dbReference type="EMBL" id="DAD81101.1"/>
    </source>
</evidence>
<name>A0A8S5MFI5_9CAUD</name>